<proteinExistence type="predicted"/>
<reference evidence="1" key="1">
    <citation type="submission" date="2015-04" db="UniProtKB">
        <authorList>
            <consortium name="EnsemblPlants"/>
        </authorList>
    </citation>
    <scope>IDENTIFICATION</scope>
    <source>
        <strain evidence="1">SL10</strain>
    </source>
</reference>
<organism evidence="1">
    <name type="scientific">Oryza nivara</name>
    <name type="common">Indian wild rice</name>
    <name type="synonym">Oryza sativa f. spontanea</name>
    <dbReference type="NCBI Taxonomy" id="4536"/>
    <lineage>
        <taxon>Eukaryota</taxon>
        <taxon>Viridiplantae</taxon>
        <taxon>Streptophyta</taxon>
        <taxon>Embryophyta</taxon>
        <taxon>Tracheophyta</taxon>
        <taxon>Spermatophyta</taxon>
        <taxon>Magnoliopsida</taxon>
        <taxon>Liliopsida</taxon>
        <taxon>Poales</taxon>
        <taxon>Poaceae</taxon>
        <taxon>BOP clade</taxon>
        <taxon>Oryzoideae</taxon>
        <taxon>Oryzeae</taxon>
        <taxon>Oryzinae</taxon>
        <taxon>Oryza</taxon>
    </lineage>
</organism>
<dbReference type="eggNOG" id="ENOG502RRR6">
    <property type="taxonomic scope" value="Eukaryota"/>
</dbReference>
<sequence>MADEHPVISSDSMFLKAILPTLNVSPCNPLTITGGAGSSTVTAAAFAGGSSSPAPLQVPVFQQQSTGNGNVEISFNSNASPVAIRASVGDDGTSFVRWCPAAGCSPAEGAFSYQGPLPPSMRNHINLLPTALPLQIGIAMDKGKAPLIELPYGIPMDDFLVGQTAYGGAGPSIEAPDATVAAYPYTDALNNNVAAGSLMASPMEPTFSITEPTVLTQGEGSEMNAVATTRNNAAPLMVPDQVTADAAMDAEEDIMFSLESLLGLDYDMLPMEDTSAAEAATADDSAGMDIGWDLDLHDILVENANDFVFLDSIAGSE</sequence>
<dbReference type="STRING" id="4536.A0A0E0ICZ0"/>
<reference evidence="1" key="2">
    <citation type="submission" date="2018-04" db="EMBL/GenBank/DDBJ databases">
        <title>OnivRS2 (Oryza nivara Reference Sequence Version 2).</title>
        <authorList>
            <person name="Zhang J."/>
            <person name="Kudrna D."/>
            <person name="Lee S."/>
            <person name="Talag J."/>
            <person name="Rajasekar S."/>
            <person name="Welchert J."/>
            <person name="Hsing Y.-I."/>
            <person name="Wing R.A."/>
        </authorList>
    </citation>
    <scope>NUCLEOTIDE SEQUENCE [LARGE SCALE GENOMIC DNA]</scope>
    <source>
        <strain evidence="1">SL10</strain>
    </source>
</reference>
<evidence type="ECO:0000313" key="2">
    <source>
        <dbReference type="Proteomes" id="UP000006591"/>
    </source>
</evidence>
<keyword evidence="2" id="KW-1185">Reference proteome</keyword>
<dbReference type="OMA" id="MWCPAAG"/>
<dbReference type="EnsemblPlants" id="ONIVA08G18910.1">
    <property type="protein sequence ID" value="ONIVA08G18910.1"/>
    <property type="gene ID" value="ONIVA08G18910"/>
</dbReference>
<dbReference type="Proteomes" id="UP000006591">
    <property type="component" value="Chromosome 8"/>
</dbReference>
<dbReference type="HOGENOM" id="CLU_077319_0_0_1"/>
<dbReference type="AlphaFoldDB" id="A0A0E0ICZ0"/>
<evidence type="ECO:0000313" key="1">
    <source>
        <dbReference type="EnsemblPlants" id="ONIVA08G18910.1"/>
    </source>
</evidence>
<name>A0A0E0ICZ0_ORYNI</name>
<protein>
    <submittedName>
        <fullName evidence="1">Uncharacterized protein</fullName>
    </submittedName>
</protein>
<accession>A0A0E0ICZ0</accession>
<dbReference type="Gramene" id="ONIVA08G18910.1">
    <property type="protein sequence ID" value="ONIVA08G18910.1"/>
    <property type="gene ID" value="ONIVA08G18910"/>
</dbReference>